<feature type="compositionally biased region" description="Basic and acidic residues" evidence="1">
    <location>
        <begin position="38"/>
        <end position="48"/>
    </location>
</feature>
<evidence type="ECO:0000313" key="2">
    <source>
        <dbReference type="EMBL" id="KAF3584013.1"/>
    </source>
</evidence>
<name>A0A8S9RU40_BRACR</name>
<evidence type="ECO:0000256" key="1">
    <source>
        <dbReference type="SAM" id="MobiDB-lite"/>
    </source>
</evidence>
<proteinExistence type="predicted"/>
<feature type="compositionally biased region" description="Polar residues" evidence="1">
    <location>
        <begin position="1"/>
        <end position="17"/>
    </location>
</feature>
<dbReference type="EMBL" id="QGKX02000088">
    <property type="protein sequence ID" value="KAF3584013.1"/>
    <property type="molecule type" value="Genomic_DNA"/>
</dbReference>
<sequence>MTNRNLRNNQRWRSSTGGKAEDGGATCSSAIGQWQGRAMEKTEKDNEVNKVNNANPKTQDIGVAD</sequence>
<accession>A0A8S9RU40</accession>
<comment type="caution">
    <text evidence="2">The sequence shown here is derived from an EMBL/GenBank/DDBJ whole genome shotgun (WGS) entry which is preliminary data.</text>
</comment>
<feature type="region of interest" description="Disordered" evidence="1">
    <location>
        <begin position="1"/>
        <end position="65"/>
    </location>
</feature>
<feature type="compositionally biased region" description="Polar residues" evidence="1">
    <location>
        <begin position="49"/>
        <end position="58"/>
    </location>
</feature>
<organism evidence="2 3">
    <name type="scientific">Brassica cretica</name>
    <name type="common">Mustard</name>
    <dbReference type="NCBI Taxonomy" id="69181"/>
    <lineage>
        <taxon>Eukaryota</taxon>
        <taxon>Viridiplantae</taxon>
        <taxon>Streptophyta</taxon>
        <taxon>Embryophyta</taxon>
        <taxon>Tracheophyta</taxon>
        <taxon>Spermatophyta</taxon>
        <taxon>Magnoliopsida</taxon>
        <taxon>eudicotyledons</taxon>
        <taxon>Gunneridae</taxon>
        <taxon>Pentapetalae</taxon>
        <taxon>rosids</taxon>
        <taxon>malvids</taxon>
        <taxon>Brassicales</taxon>
        <taxon>Brassicaceae</taxon>
        <taxon>Brassiceae</taxon>
        <taxon>Brassica</taxon>
    </lineage>
</organism>
<protein>
    <submittedName>
        <fullName evidence="2">Uncharacterized protein</fullName>
    </submittedName>
</protein>
<dbReference type="AlphaFoldDB" id="A0A8S9RU40"/>
<dbReference type="Proteomes" id="UP000712600">
    <property type="component" value="Unassembled WGS sequence"/>
</dbReference>
<evidence type="ECO:0000313" key="3">
    <source>
        <dbReference type="Proteomes" id="UP000712600"/>
    </source>
</evidence>
<gene>
    <name evidence="2" type="ORF">F2Q69_00030409</name>
</gene>
<reference evidence="2" key="1">
    <citation type="submission" date="2019-12" db="EMBL/GenBank/DDBJ databases">
        <title>Genome sequencing and annotation of Brassica cretica.</title>
        <authorList>
            <person name="Studholme D.J."/>
            <person name="Sarris P."/>
        </authorList>
    </citation>
    <scope>NUCLEOTIDE SEQUENCE</scope>
    <source>
        <strain evidence="2">PFS-109/04</strain>
        <tissue evidence="2">Leaf</tissue>
    </source>
</reference>